<proteinExistence type="predicted"/>
<keyword evidence="2" id="KW-1185">Reference proteome</keyword>
<sequence>MLAERGRFRLASRPCFTVEQEKSKNKANGMRRVNHVDLYVTLEFQPMEFKERNHLPKKFHPSLRWESANSKSLVVGAWEHLILYVKFMEFLTYKRKENDDVFLLSFRPP</sequence>
<dbReference type="EMBL" id="LXQA010038782">
    <property type="protein sequence ID" value="MCH98886.1"/>
    <property type="molecule type" value="Genomic_DNA"/>
</dbReference>
<protein>
    <submittedName>
        <fullName evidence="1">Uncharacterized protein</fullName>
    </submittedName>
</protein>
<comment type="caution">
    <text evidence="1">The sequence shown here is derived from an EMBL/GenBank/DDBJ whole genome shotgun (WGS) entry which is preliminary data.</text>
</comment>
<dbReference type="Proteomes" id="UP000265520">
    <property type="component" value="Unassembled WGS sequence"/>
</dbReference>
<accession>A0A392NG95</accession>
<evidence type="ECO:0000313" key="2">
    <source>
        <dbReference type="Proteomes" id="UP000265520"/>
    </source>
</evidence>
<evidence type="ECO:0000313" key="1">
    <source>
        <dbReference type="EMBL" id="MCH98886.1"/>
    </source>
</evidence>
<name>A0A392NG95_9FABA</name>
<organism evidence="1 2">
    <name type="scientific">Trifolium medium</name>
    <dbReference type="NCBI Taxonomy" id="97028"/>
    <lineage>
        <taxon>Eukaryota</taxon>
        <taxon>Viridiplantae</taxon>
        <taxon>Streptophyta</taxon>
        <taxon>Embryophyta</taxon>
        <taxon>Tracheophyta</taxon>
        <taxon>Spermatophyta</taxon>
        <taxon>Magnoliopsida</taxon>
        <taxon>eudicotyledons</taxon>
        <taxon>Gunneridae</taxon>
        <taxon>Pentapetalae</taxon>
        <taxon>rosids</taxon>
        <taxon>fabids</taxon>
        <taxon>Fabales</taxon>
        <taxon>Fabaceae</taxon>
        <taxon>Papilionoideae</taxon>
        <taxon>50 kb inversion clade</taxon>
        <taxon>NPAAA clade</taxon>
        <taxon>Hologalegina</taxon>
        <taxon>IRL clade</taxon>
        <taxon>Trifolieae</taxon>
        <taxon>Trifolium</taxon>
    </lineage>
</organism>
<dbReference type="AlphaFoldDB" id="A0A392NG95"/>
<reference evidence="1 2" key="1">
    <citation type="journal article" date="2018" name="Front. Plant Sci.">
        <title>Red Clover (Trifolium pratense) and Zigzag Clover (T. medium) - A Picture of Genomic Similarities and Differences.</title>
        <authorList>
            <person name="Dluhosova J."/>
            <person name="Istvanek J."/>
            <person name="Nedelnik J."/>
            <person name="Repkova J."/>
        </authorList>
    </citation>
    <scope>NUCLEOTIDE SEQUENCE [LARGE SCALE GENOMIC DNA]</scope>
    <source>
        <strain evidence="2">cv. 10/8</strain>
        <tissue evidence="1">Leaf</tissue>
    </source>
</reference>